<gene>
    <name evidence="8" type="primary">flgD</name>
    <name evidence="8" type="ORF">LT85_1116</name>
</gene>
<dbReference type="Gene3D" id="2.60.40.4070">
    <property type="match status" value="1"/>
</dbReference>
<proteinExistence type="inferred from homology"/>
<dbReference type="InterPro" id="IPR025963">
    <property type="entry name" value="FLgD_Tudor"/>
</dbReference>
<dbReference type="InterPro" id="IPR025965">
    <property type="entry name" value="FlgD/Vpr_Ig-like"/>
</dbReference>
<evidence type="ECO:0000256" key="4">
    <source>
        <dbReference type="ARBA" id="ARBA00024746"/>
    </source>
</evidence>
<keyword evidence="8" id="KW-0969">Cilium</keyword>
<dbReference type="HOGENOM" id="CLU_047535_0_0_4"/>
<dbReference type="EMBL" id="CP009962">
    <property type="protein sequence ID" value="AIY40274.1"/>
    <property type="molecule type" value="Genomic_DNA"/>
</dbReference>
<dbReference type="Proteomes" id="UP000030302">
    <property type="component" value="Chromosome"/>
</dbReference>
<dbReference type="Pfam" id="PF03963">
    <property type="entry name" value="FlgD"/>
    <property type="match status" value="1"/>
</dbReference>
<evidence type="ECO:0000259" key="6">
    <source>
        <dbReference type="Pfam" id="PF13860"/>
    </source>
</evidence>
<dbReference type="STRING" id="279058.LT85_1116"/>
<evidence type="ECO:0000313" key="9">
    <source>
        <dbReference type="Proteomes" id="UP000030302"/>
    </source>
</evidence>
<evidence type="ECO:0000256" key="2">
    <source>
        <dbReference type="ARBA" id="ARBA00016013"/>
    </source>
</evidence>
<dbReference type="Gene3D" id="2.30.30.910">
    <property type="match status" value="1"/>
</dbReference>
<keyword evidence="3 5" id="KW-1005">Bacterial flagellum biogenesis</keyword>
<evidence type="ECO:0000313" key="8">
    <source>
        <dbReference type="EMBL" id="AIY40274.1"/>
    </source>
</evidence>
<keyword evidence="9" id="KW-1185">Reference proteome</keyword>
<comment type="function">
    <text evidence="4 5">Required for flagellar hook formation. May act as a scaffolding protein.</text>
</comment>
<dbReference type="RefSeq" id="WP_038486404.1">
    <property type="nucleotide sequence ID" value="NZ_CP009962.1"/>
</dbReference>
<dbReference type="KEGG" id="care:LT85_1116"/>
<dbReference type="OrthoDB" id="9785233at2"/>
<dbReference type="InterPro" id="IPR005648">
    <property type="entry name" value="FlgD"/>
</dbReference>
<evidence type="ECO:0000256" key="3">
    <source>
        <dbReference type="ARBA" id="ARBA00022795"/>
    </source>
</evidence>
<accession>A0A0A1F9F8</accession>
<dbReference type="AlphaFoldDB" id="A0A0A1F9F8"/>
<dbReference type="GO" id="GO:0044781">
    <property type="term" value="P:bacterial-type flagellum organization"/>
    <property type="evidence" value="ECO:0007669"/>
    <property type="project" value="UniProtKB-UniRule"/>
</dbReference>
<feature type="domain" description="FlgD/Vpr Ig-like" evidence="6">
    <location>
        <begin position="112"/>
        <end position="180"/>
    </location>
</feature>
<dbReference type="Pfam" id="PF13860">
    <property type="entry name" value="FlgD_ig"/>
    <property type="match status" value="1"/>
</dbReference>
<reference evidence="9" key="1">
    <citation type="journal article" date="2014" name="Soil Biol. Biochem.">
        <title>Structure and function of bacterial communities in ageing soils: Insights from the Mendocino ecological staircase.</title>
        <authorList>
            <person name="Uroz S."/>
            <person name="Tech J.J."/>
            <person name="Sawaya N.A."/>
            <person name="Frey-Klett P."/>
            <person name="Leveau J.H.J."/>
        </authorList>
    </citation>
    <scope>NUCLEOTIDE SEQUENCE [LARGE SCALE GENOMIC DNA]</scope>
    <source>
        <strain evidence="9">Cal35</strain>
    </source>
</reference>
<sequence length="224" mass="22224">MAVSGVSGADNNSAGALAGAVSSSSDQEQRFLKLLVTQLNNQDPLNPLNNAELTSQLAQMSTVSGIEKTNAALQALLGQTGSSQTLQAASLIGHTVLTPGGSVTLKDGAAVGATTTFGLNMQGAADTVKVTITDSAGKTVRTIDVGALPQGTKILSWDGKNDTGTMMANGDYKISVAAAANGTAVAAGTLTYAQVASVAQGANGVTLNLGAAGTVALSDVKQFL</sequence>
<comment type="similarity">
    <text evidence="1 5">Belongs to the FlgD family.</text>
</comment>
<evidence type="ECO:0000256" key="5">
    <source>
        <dbReference type="RuleBase" id="RU362076"/>
    </source>
</evidence>
<organism evidence="8 9">
    <name type="scientific">Collimonas arenae</name>
    <dbReference type="NCBI Taxonomy" id="279058"/>
    <lineage>
        <taxon>Bacteria</taxon>
        <taxon>Pseudomonadati</taxon>
        <taxon>Pseudomonadota</taxon>
        <taxon>Betaproteobacteria</taxon>
        <taxon>Burkholderiales</taxon>
        <taxon>Oxalobacteraceae</taxon>
        <taxon>Collimonas</taxon>
    </lineage>
</organism>
<evidence type="ECO:0000256" key="1">
    <source>
        <dbReference type="ARBA" id="ARBA00010577"/>
    </source>
</evidence>
<feature type="domain" description="FlgD Tudor-like" evidence="7">
    <location>
        <begin position="83"/>
        <end position="221"/>
    </location>
</feature>
<dbReference type="Pfam" id="PF13861">
    <property type="entry name" value="FLgD_tudor"/>
    <property type="match status" value="1"/>
</dbReference>
<protein>
    <recommendedName>
        <fullName evidence="2 5">Basal-body rod modification protein FlgD</fullName>
    </recommendedName>
</protein>
<keyword evidence="8" id="KW-0966">Cell projection</keyword>
<keyword evidence="8" id="KW-0282">Flagellum</keyword>
<name>A0A0A1F9F8_9BURK</name>
<evidence type="ECO:0000259" key="7">
    <source>
        <dbReference type="Pfam" id="PF13861"/>
    </source>
</evidence>